<keyword evidence="3" id="KW-1185">Reference proteome</keyword>
<dbReference type="EMBL" id="FNIZ01000014">
    <property type="protein sequence ID" value="SDP23772.1"/>
    <property type="molecule type" value="Genomic_DNA"/>
</dbReference>
<feature type="region of interest" description="Disordered" evidence="1">
    <location>
        <begin position="24"/>
        <end position="59"/>
    </location>
</feature>
<sequence length="59" mass="6376">MFPTIFGLILVLVFLALIFRFVGQSTSSRSLSSKKDDATWQPGFHQFDHSDGGGDGGGE</sequence>
<evidence type="ECO:0000313" key="2">
    <source>
        <dbReference type="EMBL" id="SDP23772.1"/>
    </source>
</evidence>
<reference evidence="3" key="1">
    <citation type="submission" date="2016-10" db="EMBL/GenBank/DDBJ databases">
        <authorList>
            <person name="Varghese N."/>
            <person name="Submissions S."/>
        </authorList>
    </citation>
    <scope>NUCLEOTIDE SEQUENCE [LARGE SCALE GENOMIC DNA]</scope>
    <source>
        <strain evidence="3">CGMCC 1.3703</strain>
    </source>
</reference>
<organism evidence="2 3">
    <name type="scientific">Halobacillus aidingensis</name>
    <dbReference type="NCBI Taxonomy" id="240303"/>
    <lineage>
        <taxon>Bacteria</taxon>
        <taxon>Bacillati</taxon>
        <taxon>Bacillota</taxon>
        <taxon>Bacilli</taxon>
        <taxon>Bacillales</taxon>
        <taxon>Bacillaceae</taxon>
        <taxon>Halobacillus</taxon>
    </lineage>
</organism>
<name>A0A1H0R2N3_HALAD</name>
<accession>A0A1H0R2N3</accession>
<proteinExistence type="predicted"/>
<evidence type="ECO:0000256" key="1">
    <source>
        <dbReference type="SAM" id="MobiDB-lite"/>
    </source>
</evidence>
<gene>
    <name evidence="2" type="ORF">SAMN05421677_11451</name>
</gene>
<protein>
    <submittedName>
        <fullName evidence="2">Uncharacterized protein</fullName>
    </submittedName>
</protein>
<dbReference type="Proteomes" id="UP000198860">
    <property type="component" value="Unassembled WGS sequence"/>
</dbReference>
<dbReference type="AlphaFoldDB" id="A0A1H0R2N3"/>
<evidence type="ECO:0000313" key="3">
    <source>
        <dbReference type="Proteomes" id="UP000198860"/>
    </source>
</evidence>
<dbReference type="RefSeq" id="WP_089653169.1">
    <property type="nucleotide sequence ID" value="NZ_FNIZ01000014.1"/>
</dbReference>